<dbReference type="AlphaFoldDB" id="A0A077ZMF8"/>
<sequence>MRAMRISKGTLHTWKQLAILRWRLVLSGWVQPEDDVQDGIERISGPYTPPPHELRQVERERTSVRSATKLVAPSHLGPQRFDGLRVRTCRSVHEVPGVVHSGMVVTLVAETVVGAPFVRDLCGGRLDVGPYNAHQRSA</sequence>
<proteinExistence type="predicted"/>
<keyword evidence="3" id="KW-1185">Reference proteome</keyword>
<keyword evidence="1" id="KW-0732">Signal</keyword>
<dbReference type="EMBL" id="HG807550">
    <property type="protein sequence ID" value="CDW60918.1"/>
    <property type="molecule type" value="Genomic_DNA"/>
</dbReference>
<name>A0A077ZMF8_TRITR</name>
<protein>
    <submittedName>
        <fullName evidence="2">Remark: the protein is only the half of the lengt h of PTH11</fullName>
    </submittedName>
</protein>
<evidence type="ECO:0000313" key="3">
    <source>
        <dbReference type="Proteomes" id="UP000030665"/>
    </source>
</evidence>
<reference evidence="2" key="1">
    <citation type="submission" date="2014-01" db="EMBL/GenBank/DDBJ databases">
        <authorList>
            <person name="Aslett M."/>
        </authorList>
    </citation>
    <scope>NUCLEOTIDE SEQUENCE</scope>
</reference>
<feature type="chain" id="PRO_5001728829" evidence="1">
    <location>
        <begin position="33"/>
        <end position="138"/>
    </location>
</feature>
<reference evidence="2" key="2">
    <citation type="submission" date="2014-03" db="EMBL/GenBank/DDBJ databases">
        <title>The whipworm genome and dual-species transcriptomics of an intimate host-pathogen interaction.</title>
        <authorList>
            <person name="Foth B.J."/>
            <person name="Tsai I.J."/>
            <person name="Reid A.J."/>
            <person name="Bancroft A.J."/>
            <person name="Nichol S."/>
            <person name="Tracey A."/>
            <person name="Holroyd N."/>
            <person name="Cotton J.A."/>
            <person name="Stanley E.J."/>
            <person name="Zarowiecki M."/>
            <person name="Liu J.Z."/>
            <person name="Huckvale T."/>
            <person name="Cooper P.J."/>
            <person name="Grencis R.K."/>
            <person name="Berriman M."/>
        </authorList>
    </citation>
    <scope>NUCLEOTIDE SEQUENCE [LARGE SCALE GENOMIC DNA]</scope>
</reference>
<evidence type="ECO:0000313" key="2">
    <source>
        <dbReference type="EMBL" id="CDW60918.1"/>
    </source>
</evidence>
<feature type="signal peptide" evidence="1">
    <location>
        <begin position="1"/>
        <end position="32"/>
    </location>
</feature>
<evidence type="ECO:0000256" key="1">
    <source>
        <dbReference type="SAM" id="SignalP"/>
    </source>
</evidence>
<accession>A0A077ZMF8</accession>
<organism evidence="2 3">
    <name type="scientific">Trichuris trichiura</name>
    <name type="common">Whipworm</name>
    <name type="synonym">Trichocephalus trichiurus</name>
    <dbReference type="NCBI Taxonomy" id="36087"/>
    <lineage>
        <taxon>Eukaryota</taxon>
        <taxon>Metazoa</taxon>
        <taxon>Ecdysozoa</taxon>
        <taxon>Nematoda</taxon>
        <taxon>Enoplea</taxon>
        <taxon>Dorylaimia</taxon>
        <taxon>Trichinellida</taxon>
        <taxon>Trichuridae</taxon>
        <taxon>Trichuris</taxon>
    </lineage>
</organism>
<dbReference type="Proteomes" id="UP000030665">
    <property type="component" value="Unassembled WGS sequence"/>
</dbReference>
<gene>
    <name evidence="2" type="ORF">TTRE_0000932201</name>
</gene>